<dbReference type="PANTHER" id="PTHR44874">
    <property type="entry name" value="TETRATRICOPEPTIDE REPEAT PROTEIN 34"/>
    <property type="match status" value="1"/>
</dbReference>
<accession>A0AAX6Q342</accession>
<protein>
    <submittedName>
        <fullName evidence="3">Tetratricopeptide repeat protein 34</fullName>
    </submittedName>
</protein>
<evidence type="ECO:0000313" key="2">
    <source>
        <dbReference type="Proteomes" id="UP000694906"/>
    </source>
</evidence>
<proteinExistence type="predicted"/>
<dbReference type="Proteomes" id="UP000694906">
    <property type="component" value="Unplaced"/>
</dbReference>
<evidence type="ECO:0000256" key="1">
    <source>
        <dbReference type="PROSITE-ProRule" id="PRU00339"/>
    </source>
</evidence>
<dbReference type="Pfam" id="PF13432">
    <property type="entry name" value="TPR_16"/>
    <property type="match status" value="2"/>
</dbReference>
<dbReference type="CTD" id="100287898"/>
<name>A0AAX6Q342_HETGA</name>
<dbReference type="SUPFAM" id="SSF48452">
    <property type="entry name" value="TPR-like"/>
    <property type="match status" value="3"/>
</dbReference>
<reference evidence="3" key="1">
    <citation type="submission" date="2025-08" db="UniProtKB">
        <authorList>
            <consortium name="RefSeq"/>
        </authorList>
    </citation>
    <scope>IDENTIFICATION</scope>
</reference>
<keyword evidence="2" id="KW-1185">Reference proteome</keyword>
<dbReference type="AlphaFoldDB" id="A0AAX6Q342"/>
<dbReference type="Gene3D" id="1.25.40.10">
    <property type="entry name" value="Tetratricopeptide repeat domain"/>
    <property type="match status" value="3"/>
</dbReference>
<organism evidence="2 3">
    <name type="scientific">Heterocephalus glaber</name>
    <name type="common">Naked mole rat</name>
    <dbReference type="NCBI Taxonomy" id="10181"/>
    <lineage>
        <taxon>Eukaryota</taxon>
        <taxon>Metazoa</taxon>
        <taxon>Chordata</taxon>
        <taxon>Craniata</taxon>
        <taxon>Vertebrata</taxon>
        <taxon>Euteleostomi</taxon>
        <taxon>Mammalia</taxon>
        <taxon>Eutheria</taxon>
        <taxon>Euarchontoglires</taxon>
        <taxon>Glires</taxon>
        <taxon>Rodentia</taxon>
        <taxon>Hystricomorpha</taxon>
        <taxon>Bathyergidae</taxon>
        <taxon>Heterocephalus</taxon>
    </lineage>
</organism>
<dbReference type="PROSITE" id="PS50005">
    <property type="entry name" value="TPR"/>
    <property type="match status" value="1"/>
</dbReference>
<dbReference type="InterPro" id="IPR011990">
    <property type="entry name" value="TPR-like_helical_dom_sf"/>
</dbReference>
<gene>
    <name evidence="3" type="primary">Ttc34</name>
</gene>
<keyword evidence="1" id="KW-0802">TPR repeat</keyword>
<evidence type="ECO:0000313" key="3">
    <source>
        <dbReference type="RefSeq" id="XP_004863839.1"/>
    </source>
</evidence>
<dbReference type="InterPro" id="IPR019734">
    <property type="entry name" value="TPR_rpt"/>
</dbReference>
<dbReference type="InterPro" id="IPR042161">
    <property type="entry name" value="TTC34"/>
</dbReference>
<dbReference type="KEGG" id="hgl:101722641"/>
<sequence>MLLLARGLGCRSRAADTHGPGEQEGDACGVHQLATLLVELDPEDEASRLLAADALYRLGRPDDAHKSLLVALSRRPQAAAVLVRLALLQLHRGFSYDANQLVKKVVQTGDTACLQPTLDIFSHEDRQLLQGHCHSRALSILRTQPCGADSGAHTREAIAYLSLAIFAAGSKASESLLVRARCYGLLGQKKTAMFDFNSVLRAEPGNVLALCGRALLYLALDQLQEAVDDVASALRLDPGTVVPELHSLKPEAQLLLTQGLHAHCRALLSQLLNSRPPLMDEAAHGLLAMGEALIRVNASQPGWHILLVDILTALGRYEEARAHLQPALQSSSPPAAARARRGLLQLKKGNVATAAQDLQCLAETDAQDLSFLLRLLQPSEQQSLTQAAAQEASTLLGAGQPGQALGYCSLAVLAGGSLTCHLRLRAICLGELQQFGRALGDLDHVLQEGAGDSDLQVRTEDFCSRGRLLLGLRDKEGAAGAFTRALELSPALAQRSLWERPGQAPVAHVFLHFGQHCLEEQRYEEAWTAAQSGLLVDPNHGGLKKLKARTRKEASSGCRLH</sequence>
<dbReference type="PANTHER" id="PTHR44874:SF1">
    <property type="entry name" value="TETRATRICOPEPTIDE REPEAT PROTEIN 34"/>
    <property type="match status" value="1"/>
</dbReference>
<dbReference type="GeneID" id="101722641"/>
<dbReference type="RefSeq" id="XP_004863839.1">
    <property type="nucleotide sequence ID" value="XM_004863782.3"/>
</dbReference>
<dbReference type="SMART" id="SM00028">
    <property type="entry name" value="TPR"/>
    <property type="match status" value="5"/>
</dbReference>
<feature type="repeat" description="TPR" evidence="1">
    <location>
        <begin position="207"/>
        <end position="240"/>
    </location>
</feature>